<dbReference type="GO" id="GO:0004035">
    <property type="term" value="F:alkaline phosphatase activity"/>
    <property type="evidence" value="ECO:0007669"/>
    <property type="project" value="UniProtKB-EC"/>
</dbReference>
<dbReference type="PANTHER" id="PTHR11596">
    <property type="entry name" value="ALKALINE PHOSPHATASE"/>
    <property type="match status" value="1"/>
</dbReference>
<evidence type="ECO:0000313" key="7">
    <source>
        <dbReference type="Proteomes" id="UP000001070"/>
    </source>
</evidence>
<dbReference type="eggNOG" id="KOG4126">
    <property type="taxonomic scope" value="Eukaryota"/>
</dbReference>
<dbReference type="EC" id="3.1.3.1" evidence="1"/>
<evidence type="ECO:0000256" key="1">
    <source>
        <dbReference type="ARBA" id="ARBA00012647"/>
    </source>
</evidence>
<dbReference type="InParanoid" id="B4JY81"/>
<accession>B4JY81</accession>
<dbReference type="InterPro" id="IPR001952">
    <property type="entry name" value="Alkaline_phosphatase"/>
</dbReference>
<feature type="transmembrane region" description="Helical" evidence="5">
    <location>
        <begin position="21"/>
        <end position="43"/>
    </location>
</feature>
<keyword evidence="5" id="KW-0472">Membrane</keyword>
<comment type="cofactor">
    <cofactor evidence="3">
        <name>Mg(2+)</name>
        <dbReference type="ChEBI" id="CHEBI:18420"/>
    </cofactor>
    <text evidence="3">Binds 1 Mg(2+) ion.</text>
</comment>
<dbReference type="SMART" id="SM00098">
    <property type="entry name" value="alkPPc"/>
    <property type="match status" value="1"/>
</dbReference>
<protein>
    <recommendedName>
        <fullName evidence="1">alkaline phosphatase</fullName>
        <ecNumber evidence="1">3.1.3.1</ecNumber>
    </recommendedName>
</protein>
<evidence type="ECO:0000256" key="2">
    <source>
        <dbReference type="ARBA" id="ARBA00022553"/>
    </source>
</evidence>
<evidence type="ECO:0000256" key="5">
    <source>
        <dbReference type="SAM" id="Phobius"/>
    </source>
</evidence>
<gene>
    <name evidence="6" type="primary">Dgri\GH14069</name>
    <name evidence="6" type="ORF">Dgri_GH14069</name>
</gene>
<dbReference type="Gene3D" id="3.40.720.10">
    <property type="entry name" value="Alkaline Phosphatase, subunit A"/>
    <property type="match status" value="1"/>
</dbReference>
<dbReference type="PhylomeDB" id="B4JY81"/>
<dbReference type="HOGENOM" id="CLU_568941_0_0_1"/>
<dbReference type="EMBL" id="CH916377">
    <property type="protein sequence ID" value="EDV90643.1"/>
    <property type="molecule type" value="Genomic_DNA"/>
</dbReference>
<keyword evidence="3" id="KW-0460">Magnesium</keyword>
<feature type="binding site" evidence="3">
    <location>
        <position position="361"/>
    </location>
    <ligand>
        <name>Mg(2+)</name>
        <dbReference type="ChEBI" id="CHEBI:18420"/>
    </ligand>
</feature>
<proteinExistence type="inferred from homology"/>
<comment type="similarity">
    <text evidence="4">Belongs to the alkaline phosphatase family.</text>
</comment>
<dbReference type="SMR" id="B4JY81"/>
<feature type="binding site" evidence="3">
    <location>
        <position position="203"/>
    </location>
    <ligand>
        <name>Mg(2+)</name>
        <dbReference type="ChEBI" id="CHEBI:18420"/>
    </ligand>
</feature>
<sequence>MAQSQWIKRFCFQLRLKSSQLFIIAASVLLSLLITLICVGLTIRYEVSNEVANLGDVDYWKDAVSAQQKLWYDKGIEELKDAMAMRTSESQPRNIQILVINGIDAPALANARFSSSQPSNFVWDRFPHVARIKNSCSHSSPCNAANVIKAIWTGVPLKAAPKLDSSCGHNASHAGQLLSVLRLAQLAGRRTGFVTNQRITGATAAALYANVAQTSWECDGLVPVDAIESGCEDVAQQLISGETGQNLNVLIGGGRQLLSANVSTFPYDPLDELLCRARSGRNLLRDWLQHKLKLKPSKHFELVQREEQLSTVNGNSLDYLLGVLANGDLSRNSQAPSLAIMVDKTLQVLRRPVVGHLLIVEHYVQQQGEARVKELQLLNATLANLLGPKDTLTLVLLTNANNLSSAETQIVSTLQEAFDEQGSHLQRRMQQMPSESLLFATGPKSSLFYSVHEETYLAHALSYALGMDVFGRQLQL</sequence>
<dbReference type="STRING" id="7222.B4JY81"/>
<keyword evidence="3" id="KW-0479">Metal-binding</keyword>
<dbReference type="Pfam" id="PF00245">
    <property type="entry name" value="Alk_phosphatase"/>
    <property type="match status" value="1"/>
</dbReference>
<dbReference type="OMA" id="QKIWYDK"/>
<evidence type="ECO:0000313" key="6">
    <source>
        <dbReference type="EMBL" id="EDV90643.1"/>
    </source>
</evidence>
<dbReference type="Proteomes" id="UP000001070">
    <property type="component" value="Unassembled WGS sequence"/>
</dbReference>
<dbReference type="PANTHER" id="PTHR11596:SF5">
    <property type="entry name" value="ALKALINE PHOSPHATASE"/>
    <property type="match status" value="1"/>
</dbReference>
<reference evidence="6 7" key="1">
    <citation type="journal article" date="2007" name="Nature">
        <title>Evolution of genes and genomes on the Drosophila phylogeny.</title>
        <authorList>
            <consortium name="Drosophila 12 Genomes Consortium"/>
            <person name="Clark A.G."/>
            <person name="Eisen M.B."/>
            <person name="Smith D.R."/>
            <person name="Bergman C.M."/>
            <person name="Oliver B."/>
            <person name="Markow T.A."/>
            <person name="Kaufman T.C."/>
            <person name="Kellis M."/>
            <person name="Gelbart W."/>
            <person name="Iyer V.N."/>
            <person name="Pollard D.A."/>
            <person name="Sackton T.B."/>
            <person name="Larracuente A.M."/>
            <person name="Singh N.D."/>
            <person name="Abad J.P."/>
            <person name="Abt D.N."/>
            <person name="Adryan B."/>
            <person name="Aguade M."/>
            <person name="Akashi H."/>
            <person name="Anderson W.W."/>
            <person name="Aquadro C.F."/>
            <person name="Ardell D.H."/>
            <person name="Arguello R."/>
            <person name="Artieri C.G."/>
            <person name="Barbash D.A."/>
            <person name="Barker D."/>
            <person name="Barsanti P."/>
            <person name="Batterham P."/>
            <person name="Batzoglou S."/>
            <person name="Begun D."/>
            <person name="Bhutkar A."/>
            <person name="Blanco E."/>
            <person name="Bosak S.A."/>
            <person name="Bradley R.K."/>
            <person name="Brand A.D."/>
            <person name="Brent M.R."/>
            <person name="Brooks A.N."/>
            <person name="Brown R.H."/>
            <person name="Butlin R.K."/>
            <person name="Caggese C."/>
            <person name="Calvi B.R."/>
            <person name="Bernardo de Carvalho A."/>
            <person name="Caspi A."/>
            <person name="Castrezana S."/>
            <person name="Celniker S.E."/>
            <person name="Chang J.L."/>
            <person name="Chapple C."/>
            <person name="Chatterji S."/>
            <person name="Chinwalla A."/>
            <person name="Civetta A."/>
            <person name="Clifton S.W."/>
            <person name="Comeron J.M."/>
            <person name="Costello J.C."/>
            <person name="Coyne J.A."/>
            <person name="Daub J."/>
            <person name="David R.G."/>
            <person name="Delcher A.L."/>
            <person name="Delehaunty K."/>
            <person name="Do C.B."/>
            <person name="Ebling H."/>
            <person name="Edwards K."/>
            <person name="Eickbush T."/>
            <person name="Evans J.D."/>
            <person name="Filipski A."/>
            <person name="Findeiss S."/>
            <person name="Freyhult E."/>
            <person name="Fulton L."/>
            <person name="Fulton R."/>
            <person name="Garcia A.C."/>
            <person name="Gardiner A."/>
            <person name="Garfield D.A."/>
            <person name="Garvin B.E."/>
            <person name="Gibson G."/>
            <person name="Gilbert D."/>
            <person name="Gnerre S."/>
            <person name="Godfrey J."/>
            <person name="Good R."/>
            <person name="Gotea V."/>
            <person name="Gravely B."/>
            <person name="Greenberg A.J."/>
            <person name="Griffiths-Jones S."/>
            <person name="Gross S."/>
            <person name="Guigo R."/>
            <person name="Gustafson E.A."/>
            <person name="Haerty W."/>
            <person name="Hahn M.W."/>
            <person name="Halligan D.L."/>
            <person name="Halpern A.L."/>
            <person name="Halter G.M."/>
            <person name="Han M.V."/>
            <person name="Heger A."/>
            <person name="Hillier L."/>
            <person name="Hinrichs A.S."/>
            <person name="Holmes I."/>
            <person name="Hoskins R.A."/>
            <person name="Hubisz M.J."/>
            <person name="Hultmark D."/>
            <person name="Huntley M.A."/>
            <person name="Jaffe D.B."/>
            <person name="Jagadeeshan S."/>
            <person name="Jeck W.R."/>
            <person name="Johnson J."/>
            <person name="Jones C.D."/>
            <person name="Jordan W.C."/>
            <person name="Karpen G.H."/>
            <person name="Kataoka E."/>
            <person name="Keightley P.D."/>
            <person name="Kheradpour P."/>
            <person name="Kirkness E.F."/>
            <person name="Koerich L.B."/>
            <person name="Kristiansen K."/>
            <person name="Kudrna D."/>
            <person name="Kulathinal R.J."/>
            <person name="Kumar S."/>
            <person name="Kwok R."/>
            <person name="Lander E."/>
            <person name="Langley C.H."/>
            <person name="Lapoint R."/>
            <person name="Lazzaro B.P."/>
            <person name="Lee S.J."/>
            <person name="Levesque L."/>
            <person name="Li R."/>
            <person name="Lin C.F."/>
            <person name="Lin M.F."/>
            <person name="Lindblad-Toh K."/>
            <person name="Llopart A."/>
            <person name="Long M."/>
            <person name="Low L."/>
            <person name="Lozovsky E."/>
            <person name="Lu J."/>
            <person name="Luo M."/>
            <person name="Machado C.A."/>
            <person name="Makalowski W."/>
            <person name="Marzo M."/>
            <person name="Matsuda M."/>
            <person name="Matzkin L."/>
            <person name="McAllister B."/>
            <person name="McBride C.S."/>
            <person name="McKernan B."/>
            <person name="McKernan K."/>
            <person name="Mendez-Lago M."/>
            <person name="Minx P."/>
            <person name="Mollenhauer M.U."/>
            <person name="Montooth K."/>
            <person name="Mount S.M."/>
            <person name="Mu X."/>
            <person name="Myers E."/>
            <person name="Negre B."/>
            <person name="Newfeld S."/>
            <person name="Nielsen R."/>
            <person name="Noor M.A."/>
            <person name="O'Grady P."/>
            <person name="Pachter L."/>
            <person name="Papaceit M."/>
            <person name="Parisi M.J."/>
            <person name="Parisi M."/>
            <person name="Parts L."/>
            <person name="Pedersen J.S."/>
            <person name="Pesole G."/>
            <person name="Phillippy A.M."/>
            <person name="Ponting C.P."/>
            <person name="Pop M."/>
            <person name="Porcelli D."/>
            <person name="Powell J.R."/>
            <person name="Prohaska S."/>
            <person name="Pruitt K."/>
            <person name="Puig M."/>
            <person name="Quesneville H."/>
            <person name="Ram K.R."/>
            <person name="Rand D."/>
            <person name="Rasmussen M.D."/>
            <person name="Reed L.K."/>
            <person name="Reenan R."/>
            <person name="Reily A."/>
            <person name="Remington K.A."/>
            <person name="Rieger T.T."/>
            <person name="Ritchie M.G."/>
            <person name="Robin C."/>
            <person name="Rogers Y.H."/>
            <person name="Rohde C."/>
            <person name="Rozas J."/>
            <person name="Rubenfield M.J."/>
            <person name="Ruiz A."/>
            <person name="Russo S."/>
            <person name="Salzberg S.L."/>
            <person name="Sanchez-Gracia A."/>
            <person name="Saranga D.J."/>
            <person name="Sato H."/>
            <person name="Schaeffer S.W."/>
            <person name="Schatz M.C."/>
            <person name="Schlenke T."/>
            <person name="Schwartz R."/>
            <person name="Segarra C."/>
            <person name="Singh R.S."/>
            <person name="Sirot L."/>
            <person name="Sirota M."/>
            <person name="Sisneros N.B."/>
            <person name="Smith C.D."/>
            <person name="Smith T.F."/>
            <person name="Spieth J."/>
            <person name="Stage D.E."/>
            <person name="Stark A."/>
            <person name="Stephan W."/>
            <person name="Strausberg R.L."/>
            <person name="Strempel S."/>
            <person name="Sturgill D."/>
            <person name="Sutton G."/>
            <person name="Sutton G.G."/>
            <person name="Tao W."/>
            <person name="Teichmann S."/>
            <person name="Tobari Y.N."/>
            <person name="Tomimura Y."/>
            <person name="Tsolas J.M."/>
            <person name="Valente V.L."/>
            <person name="Venter E."/>
            <person name="Venter J.C."/>
            <person name="Vicario S."/>
            <person name="Vieira F.G."/>
            <person name="Vilella A.J."/>
            <person name="Villasante A."/>
            <person name="Walenz B."/>
            <person name="Wang J."/>
            <person name="Wasserman M."/>
            <person name="Watts T."/>
            <person name="Wilson D."/>
            <person name="Wilson R.K."/>
            <person name="Wing R.A."/>
            <person name="Wolfner M.F."/>
            <person name="Wong A."/>
            <person name="Wong G.K."/>
            <person name="Wu C.I."/>
            <person name="Wu G."/>
            <person name="Yamamoto D."/>
            <person name="Yang H.P."/>
            <person name="Yang S.P."/>
            <person name="Yorke J.A."/>
            <person name="Yoshida K."/>
            <person name="Zdobnov E."/>
            <person name="Zhang P."/>
            <person name="Zhang Y."/>
            <person name="Zimin A.V."/>
            <person name="Baldwin J."/>
            <person name="Abdouelleil A."/>
            <person name="Abdulkadir J."/>
            <person name="Abebe A."/>
            <person name="Abera B."/>
            <person name="Abreu J."/>
            <person name="Acer S.C."/>
            <person name="Aftuck L."/>
            <person name="Alexander A."/>
            <person name="An P."/>
            <person name="Anderson E."/>
            <person name="Anderson S."/>
            <person name="Arachi H."/>
            <person name="Azer M."/>
            <person name="Bachantsang P."/>
            <person name="Barry A."/>
            <person name="Bayul T."/>
            <person name="Berlin A."/>
            <person name="Bessette D."/>
            <person name="Bloom T."/>
            <person name="Blye J."/>
            <person name="Boguslavskiy L."/>
            <person name="Bonnet C."/>
            <person name="Boukhgalter B."/>
            <person name="Bourzgui I."/>
            <person name="Brown A."/>
            <person name="Cahill P."/>
            <person name="Channer S."/>
            <person name="Cheshatsang Y."/>
            <person name="Chuda L."/>
            <person name="Citroen M."/>
            <person name="Collymore A."/>
            <person name="Cooke P."/>
            <person name="Costello M."/>
            <person name="D'Aco K."/>
            <person name="Daza R."/>
            <person name="De Haan G."/>
            <person name="DeGray S."/>
            <person name="DeMaso C."/>
            <person name="Dhargay N."/>
            <person name="Dooley K."/>
            <person name="Dooley E."/>
            <person name="Doricent M."/>
            <person name="Dorje P."/>
            <person name="Dorjee K."/>
            <person name="Dupes A."/>
            <person name="Elong R."/>
            <person name="Falk J."/>
            <person name="Farina A."/>
            <person name="Faro S."/>
            <person name="Ferguson D."/>
            <person name="Fisher S."/>
            <person name="Foley C.D."/>
            <person name="Franke A."/>
            <person name="Friedrich D."/>
            <person name="Gadbois L."/>
            <person name="Gearin G."/>
            <person name="Gearin C.R."/>
            <person name="Giannoukos G."/>
            <person name="Goode T."/>
            <person name="Graham J."/>
            <person name="Grandbois E."/>
            <person name="Grewal S."/>
            <person name="Gyaltsen K."/>
            <person name="Hafez N."/>
            <person name="Hagos B."/>
            <person name="Hall J."/>
            <person name="Henson C."/>
            <person name="Hollinger A."/>
            <person name="Honan T."/>
            <person name="Huard M.D."/>
            <person name="Hughes L."/>
            <person name="Hurhula B."/>
            <person name="Husby M.E."/>
            <person name="Kamat A."/>
            <person name="Kanga B."/>
            <person name="Kashin S."/>
            <person name="Khazanovich D."/>
            <person name="Kisner P."/>
            <person name="Lance K."/>
            <person name="Lara M."/>
            <person name="Lee W."/>
            <person name="Lennon N."/>
            <person name="Letendre F."/>
            <person name="LeVine R."/>
            <person name="Lipovsky A."/>
            <person name="Liu X."/>
            <person name="Liu J."/>
            <person name="Liu S."/>
            <person name="Lokyitsang T."/>
            <person name="Lokyitsang Y."/>
            <person name="Lubonja R."/>
            <person name="Lui A."/>
            <person name="MacDonald P."/>
            <person name="Magnisalis V."/>
            <person name="Maru K."/>
            <person name="Matthews C."/>
            <person name="McCusker W."/>
            <person name="McDonough S."/>
            <person name="Mehta T."/>
            <person name="Meldrim J."/>
            <person name="Meneus L."/>
            <person name="Mihai O."/>
            <person name="Mihalev A."/>
            <person name="Mihova T."/>
            <person name="Mittelman R."/>
            <person name="Mlenga V."/>
            <person name="Montmayeur A."/>
            <person name="Mulrain L."/>
            <person name="Navidi A."/>
            <person name="Naylor J."/>
            <person name="Negash T."/>
            <person name="Nguyen T."/>
            <person name="Nguyen N."/>
            <person name="Nicol R."/>
            <person name="Norbu C."/>
            <person name="Norbu N."/>
            <person name="Novod N."/>
            <person name="O'Neill B."/>
            <person name="Osman S."/>
            <person name="Markiewicz E."/>
            <person name="Oyono O.L."/>
            <person name="Patti C."/>
            <person name="Phunkhang P."/>
            <person name="Pierre F."/>
            <person name="Priest M."/>
            <person name="Raghuraman S."/>
            <person name="Rege F."/>
            <person name="Reyes R."/>
            <person name="Rise C."/>
            <person name="Rogov P."/>
            <person name="Ross K."/>
            <person name="Ryan E."/>
            <person name="Settipalli S."/>
            <person name="Shea T."/>
            <person name="Sherpa N."/>
            <person name="Shi L."/>
            <person name="Shih D."/>
            <person name="Sparrow T."/>
            <person name="Spaulding J."/>
            <person name="Stalker J."/>
            <person name="Stange-Thomann N."/>
            <person name="Stavropoulos S."/>
            <person name="Stone C."/>
            <person name="Strader C."/>
            <person name="Tesfaye S."/>
            <person name="Thomson T."/>
            <person name="Thoulutsang Y."/>
            <person name="Thoulutsang D."/>
            <person name="Topham K."/>
            <person name="Topping I."/>
            <person name="Tsamla T."/>
            <person name="Vassiliev H."/>
            <person name="Vo A."/>
            <person name="Wangchuk T."/>
            <person name="Wangdi T."/>
            <person name="Weiand M."/>
            <person name="Wilkinson J."/>
            <person name="Wilson A."/>
            <person name="Yadav S."/>
            <person name="Young G."/>
            <person name="Yu Q."/>
            <person name="Zembek L."/>
            <person name="Zhong D."/>
            <person name="Zimmer A."/>
            <person name="Zwirko Z."/>
            <person name="Jaffe D.B."/>
            <person name="Alvarez P."/>
            <person name="Brockman W."/>
            <person name="Butler J."/>
            <person name="Chin C."/>
            <person name="Gnerre S."/>
            <person name="Grabherr M."/>
            <person name="Kleber M."/>
            <person name="Mauceli E."/>
            <person name="MacCallum I."/>
        </authorList>
    </citation>
    <scope>NUCLEOTIDE SEQUENCE [LARGE SCALE GENOMIC DNA]</scope>
    <source>
        <strain evidence="7">Tucson 15287-2541.00</strain>
    </source>
</reference>
<keyword evidence="7" id="KW-1185">Reference proteome</keyword>
<dbReference type="InterPro" id="IPR017850">
    <property type="entry name" value="Alkaline_phosphatase_core_sf"/>
</dbReference>
<keyword evidence="2" id="KW-0597">Phosphoprotein</keyword>
<dbReference type="PRINTS" id="PR00113">
    <property type="entry name" value="ALKPHPHTASE"/>
</dbReference>
<evidence type="ECO:0000256" key="4">
    <source>
        <dbReference type="RuleBase" id="RU003946"/>
    </source>
</evidence>
<organism evidence="7">
    <name type="scientific">Drosophila grimshawi</name>
    <name type="common">Hawaiian fruit fly</name>
    <name type="synonym">Idiomyia grimshawi</name>
    <dbReference type="NCBI Taxonomy" id="7222"/>
    <lineage>
        <taxon>Eukaryota</taxon>
        <taxon>Metazoa</taxon>
        <taxon>Ecdysozoa</taxon>
        <taxon>Arthropoda</taxon>
        <taxon>Hexapoda</taxon>
        <taxon>Insecta</taxon>
        <taxon>Pterygota</taxon>
        <taxon>Neoptera</taxon>
        <taxon>Endopterygota</taxon>
        <taxon>Diptera</taxon>
        <taxon>Brachycera</taxon>
        <taxon>Muscomorpha</taxon>
        <taxon>Ephydroidea</taxon>
        <taxon>Drosophilidae</taxon>
        <taxon>Drosophila</taxon>
        <taxon>Hawaiian Drosophila</taxon>
    </lineage>
</organism>
<dbReference type="GO" id="GO:0046872">
    <property type="term" value="F:metal ion binding"/>
    <property type="evidence" value="ECO:0007669"/>
    <property type="project" value="UniProtKB-KW"/>
</dbReference>
<keyword evidence="5" id="KW-0812">Transmembrane</keyword>
<dbReference type="OrthoDB" id="8048957at2759"/>
<dbReference type="AlphaFoldDB" id="B4JY81"/>
<keyword evidence="5" id="KW-1133">Transmembrane helix</keyword>
<dbReference type="FunCoup" id="B4JY81">
    <property type="interactions" value="146"/>
</dbReference>
<evidence type="ECO:0000256" key="3">
    <source>
        <dbReference type="PIRSR" id="PIRSR601952-2"/>
    </source>
</evidence>
<name>B4JY81_DROGR</name>
<dbReference type="SUPFAM" id="SSF53649">
    <property type="entry name" value="Alkaline phosphatase-like"/>
    <property type="match status" value="1"/>
</dbReference>